<protein>
    <submittedName>
        <fullName evidence="2">Uncharacterized protein</fullName>
    </submittedName>
</protein>
<sequence length="193" mass="20951">MSTDLYQRSEGGTINCGTFGRRPSSIASHGAIVPASRAGAARAAAILLISCHLQAEAKGGNAGNKHRRALSDVAEGSSDGLGSRRPSLASIHSSASSARSYSARRLERERNEKEQRQALQELKLAKLRELDDPQSHQQQQQQQQQQQHQTAPTPSPRTPHSTDELLPAVDEGKEAFDNEYNENTAQGDQKMSV</sequence>
<evidence type="ECO:0000256" key="1">
    <source>
        <dbReference type="SAM" id="MobiDB-lite"/>
    </source>
</evidence>
<feature type="compositionally biased region" description="Polar residues" evidence="1">
    <location>
        <begin position="1"/>
        <end position="16"/>
    </location>
</feature>
<feature type="compositionally biased region" description="Low complexity" evidence="1">
    <location>
        <begin position="85"/>
        <end position="103"/>
    </location>
</feature>
<dbReference type="EMBL" id="JAQQBS010002084">
    <property type="protein sequence ID" value="KAK0156872.1"/>
    <property type="molecule type" value="Genomic_DNA"/>
</dbReference>
<reference evidence="2" key="1">
    <citation type="journal article" date="2023" name="bioRxiv">
        <title>Scaffold-level genome assemblies of two parasitoid biocontrol wasps reveal the parthenogenesis mechanism and an associated novel virus.</title>
        <authorList>
            <person name="Inwood S."/>
            <person name="Skelly J."/>
            <person name="Guhlin J."/>
            <person name="Harrop T."/>
            <person name="Goldson S."/>
            <person name="Dearden P."/>
        </authorList>
    </citation>
    <scope>NUCLEOTIDE SEQUENCE</scope>
    <source>
        <strain evidence="2">Irish</strain>
        <tissue evidence="2">Whole body</tissue>
    </source>
</reference>
<proteinExistence type="predicted"/>
<comment type="caution">
    <text evidence="2">The sequence shown here is derived from an EMBL/GenBank/DDBJ whole genome shotgun (WGS) entry which is preliminary data.</text>
</comment>
<feature type="compositionally biased region" description="Basic and acidic residues" evidence="1">
    <location>
        <begin position="104"/>
        <end position="116"/>
    </location>
</feature>
<evidence type="ECO:0000313" key="2">
    <source>
        <dbReference type="EMBL" id="KAK0156872.1"/>
    </source>
</evidence>
<feature type="region of interest" description="Disordered" evidence="1">
    <location>
        <begin position="1"/>
        <end position="20"/>
    </location>
</feature>
<dbReference type="AlphaFoldDB" id="A0AA39ERR8"/>
<feature type="compositionally biased region" description="Polar residues" evidence="1">
    <location>
        <begin position="181"/>
        <end position="193"/>
    </location>
</feature>
<dbReference type="Proteomes" id="UP001168990">
    <property type="component" value="Unassembled WGS sequence"/>
</dbReference>
<organism evidence="2 3">
    <name type="scientific">Microctonus aethiopoides</name>
    <dbReference type="NCBI Taxonomy" id="144406"/>
    <lineage>
        <taxon>Eukaryota</taxon>
        <taxon>Metazoa</taxon>
        <taxon>Ecdysozoa</taxon>
        <taxon>Arthropoda</taxon>
        <taxon>Hexapoda</taxon>
        <taxon>Insecta</taxon>
        <taxon>Pterygota</taxon>
        <taxon>Neoptera</taxon>
        <taxon>Endopterygota</taxon>
        <taxon>Hymenoptera</taxon>
        <taxon>Apocrita</taxon>
        <taxon>Ichneumonoidea</taxon>
        <taxon>Braconidae</taxon>
        <taxon>Euphorinae</taxon>
        <taxon>Microctonus</taxon>
    </lineage>
</organism>
<keyword evidence="3" id="KW-1185">Reference proteome</keyword>
<name>A0AA39ERR8_9HYME</name>
<gene>
    <name evidence="2" type="ORF">PV328_012181</name>
</gene>
<reference evidence="2" key="2">
    <citation type="submission" date="2023-03" db="EMBL/GenBank/DDBJ databases">
        <authorList>
            <person name="Inwood S.N."/>
            <person name="Skelly J.G."/>
            <person name="Guhlin J."/>
            <person name="Harrop T.W.R."/>
            <person name="Goldson S.G."/>
            <person name="Dearden P.K."/>
        </authorList>
    </citation>
    <scope>NUCLEOTIDE SEQUENCE</scope>
    <source>
        <strain evidence="2">Irish</strain>
        <tissue evidence="2">Whole body</tissue>
    </source>
</reference>
<feature type="compositionally biased region" description="Basic and acidic residues" evidence="1">
    <location>
        <begin position="123"/>
        <end position="134"/>
    </location>
</feature>
<accession>A0AA39ERR8</accession>
<evidence type="ECO:0000313" key="3">
    <source>
        <dbReference type="Proteomes" id="UP001168990"/>
    </source>
</evidence>
<feature type="region of interest" description="Disordered" evidence="1">
    <location>
        <begin position="59"/>
        <end position="193"/>
    </location>
</feature>
<feature type="compositionally biased region" description="Low complexity" evidence="1">
    <location>
        <begin position="135"/>
        <end position="149"/>
    </location>
</feature>